<dbReference type="EMBL" id="GL733132">
    <property type="protein sequence ID" value="EFX63267.1"/>
    <property type="molecule type" value="Genomic_DNA"/>
</dbReference>
<proteinExistence type="predicted"/>
<dbReference type="InParanoid" id="E9HYB1"/>
<dbReference type="PhylomeDB" id="E9HYB1"/>
<dbReference type="HOGENOM" id="CLU_2294469_0_0_1"/>
<evidence type="ECO:0000313" key="2">
    <source>
        <dbReference type="EMBL" id="EFX63267.1"/>
    </source>
</evidence>
<dbReference type="KEGG" id="dpx:DAPPUDRAFT_119364"/>
<accession>E9HYB1</accession>
<evidence type="ECO:0000256" key="1">
    <source>
        <dbReference type="SAM" id="Coils"/>
    </source>
</evidence>
<evidence type="ECO:0000313" key="3">
    <source>
        <dbReference type="Proteomes" id="UP000000305"/>
    </source>
</evidence>
<organism evidence="2 3">
    <name type="scientific">Daphnia pulex</name>
    <name type="common">Water flea</name>
    <dbReference type="NCBI Taxonomy" id="6669"/>
    <lineage>
        <taxon>Eukaryota</taxon>
        <taxon>Metazoa</taxon>
        <taxon>Ecdysozoa</taxon>
        <taxon>Arthropoda</taxon>
        <taxon>Crustacea</taxon>
        <taxon>Branchiopoda</taxon>
        <taxon>Diplostraca</taxon>
        <taxon>Cladocera</taxon>
        <taxon>Anomopoda</taxon>
        <taxon>Daphniidae</taxon>
        <taxon>Daphnia</taxon>
    </lineage>
</organism>
<keyword evidence="3" id="KW-1185">Reference proteome</keyword>
<name>E9HYB1_DAPPU</name>
<protein>
    <submittedName>
        <fullName evidence="2">Uncharacterized protein</fullName>
    </submittedName>
</protein>
<reference evidence="2 3" key="1">
    <citation type="journal article" date="2011" name="Science">
        <title>The ecoresponsive genome of Daphnia pulex.</title>
        <authorList>
            <person name="Colbourne J.K."/>
            <person name="Pfrender M.E."/>
            <person name="Gilbert D."/>
            <person name="Thomas W.K."/>
            <person name="Tucker A."/>
            <person name="Oakley T.H."/>
            <person name="Tokishita S."/>
            <person name="Aerts A."/>
            <person name="Arnold G.J."/>
            <person name="Basu M.K."/>
            <person name="Bauer D.J."/>
            <person name="Caceres C.E."/>
            <person name="Carmel L."/>
            <person name="Casola C."/>
            <person name="Choi J.H."/>
            <person name="Detter J.C."/>
            <person name="Dong Q."/>
            <person name="Dusheyko S."/>
            <person name="Eads B.D."/>
            <person name="Frohlich T."/>
            <person name="Geiler-Samerotte K.A."/>
            <person name="Gerlach D."/>
            <person name="Hatcher P."/>
            <person name="Jogdeo S."/>
            <person name="Krijgsveld J."/>
            <person name="Kriventseva E.V."/>
            <person name="Kultz D."/>
            <person name="Laforsch C."/>
            <person name="Lindquist E."/>
            <person name="Lopez J."/>
            <person name="Manak J.R."/>
            <person name="Muller J."/>
            <person name="Pangilinan J."/>
            <person name="Patwardhan R.P."/>
            <person name="Pitluck S."/>
            <person name="Pritham E.J."/>
            <person name="Rechtsteiner A."/>
            <person name="Rho M."/>
            <person name="Rogozin I.B."/>
            <person name="Sakarya O."/>
            <person name="Salamov A."/>
            <person name="Schaack S."/>
            <person name="Shapiro H."/>
            <person name="Shiga Y."/>
            <person name="Skalitzky C."/>
            <person name="Smith Z."/>
            <person name="Souvorov A."/>
            <person name="Sung W."/>
            <person name="Tang Z."/>
            <person name="Tsuchiya D."/>
            <person name="Tu H."/>
            <person name="Vos H."/>
            <person name="Wang M."/>
            <person name="Wolf Y.I."/>
            <person name="Yamagata H."/>
            <person name="Yamada T."/>
            <person name="Ye Y."/>
            <person name="Shaw J.R."/>
            <person name="Andrews J."/>
            <person name="Crease T.J."/>
            <person name="Tang H."/>
            <person name="Lucas S.M."/>
            <person name="Robertson H.M."/>
            <person name="Bork P."/>
            <person name="Koonin E.V."/>
            <person name="Zdobnov E.M."/>
            <person name="Grigoriev I.V."/>
            <person name="Lynch M."/>
            <person name="Boore J.L."/>
        </authorList>
    </citation>
    <scope>NUCLEOTIDE SEQUENCE [LARGE SCALE GENOMIC DNA]</scope>
</reference>
<gene>
    <name evidence="2" type="ORF">DAPPUDRAFT_119364</name>
</gene>
<dbReference type="Proteomes" id="UP000000305">
    <property type="component" value="Unassembled WGS sequence"/>
</dbReference>
<keyword evidence="1" id="KW-0175">Coiled coil</keyword>
<sequence length="101" mass="11651">MPNSDLLVASPPVSLSPQLVVRDGIPNSEFQRIEDRRRSNLLRGVQLKTRHEKFKKNRQNAEAALERSKRNEAWAKKELASFRSKMCKDEAEAQRMFGDVI</sequence>
<dbReference type="AlphaFoldDB" id="E9HYB1"/>
<feature type="coiled-coil region" evidence="1">
    <location>
        <begin position="51"/>
        <end position="78"/>
    </location>
</feature>